<evidence type="ECO:0000256" key="1">
    <source>
        <dbReference type="ARBA" id="ARBA00000085"/>
    </source>
</evidence>
<evidence type="ECO:0000256" key="6">
    <source>
        <dbReference type="ARBA" id="ARBA00022679"/>
    </source>
</evidence>
<keyword evidence="7 16" id="KW-0812">Transmembrane</keyword>
<dbReference type="InterPro" id="IPR036097">
    <property type="entry name" value="HisK_dim/P_sf"/>
</dbReference>
<dbReference type="PROSITE" id="PS50109">
    <property type="entry name" value="HIS_KIN"/>
    <property type="match status" value="1"/>
</dbReference>
<dbReference type="InterPro" id="IPR004358">
    <property type="entry name" value="Sig_transdc_His_kin-like_C"/>
</dbReference>
<feature type="domain" description="HAMP" evidence="18">
    <location>
        <begin position="245"/>
        <end position="297"/>
    </location>
</feature>
<dbReference type="SUPFAM" id="SSF55874">
    <property type="entry name" value="ATPase domain of HSP90 chaperone/DNA topoisomerase II/histidine kinase"/>
    <property type="match status" value="1"/>
</dbReference>
<dbReference type="InterPro" id="IPR047669">
    <property type="entry name" value="MtrAB_MtrB"/>
</dbReference>
<dbReference type="CDD" id="cd00075">
    <property type="entry name" value="HATPase"/>
    <property type="match status" value="1"/>
</dbReference>
<organism evidence="19 20">
    <name type="scientific">Sporichthya brevicatena</name>
    <dbReference type="NCBI Taxonomy" id="171442"/>
    <lineage>
        <taxon>Bacteria</taxon>
        <taxon>Bacillati</taxon>
        <taxon>Actinomycetota</taxon>
        <taxon>Actinomycetes</taxon>
        <taxon>Sporichthyales</taxon>
        <taxon>Sporichthyaceae</taxon>
        <taxon>Sporichthya</taxon>
    </lineage>
</organism>
<keyword evidence="5" id="KW-0597">Phosphoprotein</keyword>
<dbReference type="PROSITE" id="PS50885">
    <property type="entry name" value="HAMP"/>
    <property type="match status" value="1"/>
</dbReference>
<evidence type="ECO:0000259" key="18">
    <source>
        <dbReference type="PROSITE" id="PS50885"/>
    </source>
</evidence>
<dbReference type="CDD" id="cd00082">
    <property type="entry name" value="HisKA"/>
    <property type="match status" value="1"/>
</dbReference>
<dbReference type="InterPro" id="IPR036890">
    <property type="entry name" value="HATPase_C_sf"/>
</dbReference>
<evidence type="ECO:0000256" key="12">
    <source>
        <dbReference type="ARBA" id="ARBA00023012"/>
    </source>
</evidence>
<protein>
    <recommendedName>
        <fullName evidence="14">Sensor histidine kinase MtrB</fullName>
        <ecNumber evidence="3">2.7.13.3</ecNumber>
    </recommendedName>
</protein>
<keyword evidence="13 16" id="KW-0472">Membrane</keyword>
<dbReference type="RefSeq" id="WP_344601010.1">
    <property type="nucleotide sequence ID" value="NZ_BAAAHE010000004.1"/>
</dbReference>
<evidence type="ECO:0000256" key="7">
    <source>
        <dbReference type="ARBA" id="ARBA00022692"/>
    </source>
</evidence>
<keyword evidence="20" id="KW-1185">Reference proteome</keyword>
<dbReference type="NCBIfam" id="NF040691">
    <property type="entry name" value="MtrAB_MtrB"/>
    <property type="match status" value="1"/>
</dbReference>
<accession>A0ABP3RD57</accession>
<evidence type="ECO:0000256" key="15">
    <source>
        <dbReference type="SAM" id="MobiDB-lite"/>
    </source>
</evidence>
<evidence type="ECO:0000256" key="11">
    <source>
        <dbReference type="ARBA" id="ARBA00022989"/>
    </source>
</evidence>
<comment type="subcellular location">
    <subcellularLocation>
        <location evidence="2">Cell membrane</location>
        <topology evidence="2">Multi-pass membrane protein</topology>
    </subcellularLocation>
</comment>
<name>A0ABP3RD57_9ACTN</name>
<dbReference type="SMART" id="SM00388">
    <property type="entry name" value="HisKA"/>
    <property type="match status" value="1"/>
</dbReference>
<evidence type="ECO:0000256" key="16">
    <source>
        <dbReference type="SAM" id="Phobius"/>
    </source>
</evidence>
<dbReference type="Proteomes" id="UP001500957">
    <property type="component" value="Unassembled WGS sequence"/>
</dbReference>
<evidence type="ECO:0000259" key="17">
    <source>
        <dbReference type="PROSITE" id="PS50109"/>
    </source>
</evidence>
<dbReference type="SMART" id="SM00387">
    <property type="entry name" value="HATPase_c"/>
    <property type="match status" value="1"/>
</dbReference>
<keyword evidence="8" id="KW-0547">Nucleotide-binding</keyword>
<dbReference type="PRINTS" id="PR00344">
    <property type="entry name" value="BCTRLSENSOR"/>
</dbReference>
<keyword evidence="9 19" id="KW-0418">Kinase</keyword>
<evidence type="ECO:0000256" key="13">
    <source>
        <dbReference type="ARBA" id="ARBA00023136"/>
    </source>
</evidence>
<dbReference type="InterPro" id="IPR003660">
    <property type="entry name" value="HAMP_dom"/>
</dbReference>
<dbReference type="PANTHER" id="PTHR43547">
    <property type="entry name" value="TWO-COMPONENT HISTIDINE KINASE"/>
    <property type="match status" value="1"/>
</dbReference>
<feature type="compositionally biased region" description="Basic and acidic residues" evidence="15">
    <location>
        <begin position="561"/>
        <end position="571"/>
    </location>
</feature>
<evidence type="ECO:0000313" key="19">
    <source>
        <dbReference type="EMBL" id="GAA0605194.1"/>
    </source>
</evidence>
<dbReference type="InterPro" id="IPR005467">
    <property type="entry name" value="His_kinase_dom"/>
</dbReference>
<dbReference type="EC" id="2.7.13.3" evidence="3"/>
<dbReference type="Pfam" id="PF00512">
    <property type="entry name" value="HisKA"/>
    <property type="match status" value="1"/>
</dbReference>
<reference evidence="20" key="1">
    <citation type="journal article" date="2019" name="Int. J. Syst. Evol. Microbiol.">
        <title>The Global Catalogue of Microorganisms (GCM) 10K type strain sequencing project: providing services to taxonomists for standard genome sequencing and annotation.</title>
        <authorList>
            <consortium name="The Broad Institute Genomics Platform"/>
            <consortium name="The Broad Institute Genome Sequencing Center for Infectious Disease"/>
            <person name="Wu L."/>
            <person name="Ma J."/>
        </authorList>
    </citation>
    <scope>NUCLEOTIDE SEQUENCE [LARGE SCALE GENOMIC DNA]</scope>
    <source>
        <strain evidence="20">JCM 10671</strain>
    </source>
</reference>
<gene>
    <name evidence="19" type="primary">mtrB</name>
    <name evidence="19" type="ORF">GCM10009547_03900</name>
</gene>
<evidence type="ECO:0000256" key="14">
    <source>
        <dbReference type="ARBA" id="ARBA00035305"/>
    </source>
</evidence>
<dbReference type="Pfam" id="PF02518">
    <property type="entry name" value="HATPase_c"/>
    <property type="match status" value="1"/>
</dbReference>
<comment type="caution">
    <text evidence="19">The sequence shown here is derived from an EMBL/GenBank/DDBJ whole genome shotgun (WGS) entry which is preliminary data.</text>
</comment>
<evidence type="ECO:0000256" key="2">
    <source>
        <dbReference type="ARBA" id="ARBA00004651"/>
    </source>
</evidence>
<dbReference type="GO" id="GO:0016301">
    <property type="term" value="F:kinase activity"/>
    <property type="evidence" value="ECO:0007669"/>
    <property type="project" value="UniProtKB-KW"/>
</dbReference>
<evidence type="ECO:0000256" key="10">
    <source>
        <dbReference type="ARBA" id="ARBA00022840"/>
    </source>
</evidence>
<keyword evidence="4" id="KW-1003">Cell membrane</keyword>
<evidence type="ECO:0000256" key="4">
    <source>
        <dbReference type="ARBA" id="ARBA00022475"/>
    </source>
</evidence>
<feature type="transmembrane region" description="Helical" evidence="16">
    <location>
        <begin position="33"/>
        <end position="57"/>
    </location>
</feature>
<dbReference type="SUPFAM" id="SSF158472">
    <property type="entry name" value="HAMP domain-like"/>
    <property type="match status" value="1"/>
</dbReference>
<proteinExistence type="predicted"/>
<evidence type="ECO:0000256" key="9">
    <source>
        <dbReference type="ARBA" id="ARBA00022777"/>
    </source>
</evidence>
<dbReference type="InterPro" id="IPR003661">
    <property type="entry name" value="HisK_dim/P_dom"/>
</dbReference>
<dbReference type="InterPro" id="IPR003594">
    <property type="entry name" value="HATPase_dom"/>
</dbReference>
<dbReference type="Gene3D" id="3.30.565.10">
    <property type="entry name" value="Histidine kinase-like ATPase, C-terminal domain"/>
    <property type="match status" value="1"/>
</dbReference>
<dbReference type="PANTHER" id="PTHR43547:SF2">
    <property type="entry name" value="HYBRID SIGNAL TRANSDUCTION HISTIDINE KINASE C"/>
    <property type="match status" value="1"/>
</dbReference>
<keyword evidence="12" id="KW-0902">Two-component regulatory system</keyword>
<feature type="domain" description="Histidine kinase" evidence="17">
    <location>
        <begin position="312"/>
        <end position="530"/>
    </location>
</feature>
<evidence type="ECO:0000256" key="5">
    <source>
        <dbReference type="ARBA" id="ARBA00022553"/>
    </source>
</evidence>
<comment type="catalytic activity">
    <reaction evidence="1">
        <text>ATP + protein L-histidine = ADP + protein N-phospho-L-histidine.</text>
        <dbReference type="EC" id="2.7.13.3"/>
    </reaction>
</comment>
<keyword evidence="10" id="KW-0067">ATP-binding</keyword>
<keyword evidence="11 16" id="KW-1133">Transmembrane helix</keyword>
<dbReference type="SMART" id="SM00304">
    <property type="entry name" value="HAMP"/>
    <property type="match status" value="1"/>
</dbReference>
<dbReference type="SUPFAM" id="SSF47384">
    <property type="entry name" value="Homodimeric domain of signal transducing histidine kinase"/>
    <property type="match status" value="1"/>
</dbReference>
<evidence type="ECO:0000313" key="20">
    <source>
        <dbReference type="Proteomes" id="UP001500957"/>
    </source>
</evidence>
<dbReference type="Gene3D" id="6.10.340.10">
    <property type="match status" value="1"/>
</dbReference>
<sequence length="571" mass="62010">MYGTAAAAGALRRIWAGVRLGIRRVLRAWRRSLLFRVVAGTLVLSVLVLVLVGQLVLTGVRDGLVDAKVAASLARAEVGFESARTQLTSEQASSADVGQLLTQVVTDLRNQAGRTDLYEIVLMPPPATDTSTPAGRGLRTTGVGVNTIPEELVRALSERPEQTISRFVALCYGEPGEPCPEPGRDAGPGLAVGKQLRLGTGSYQLYFVFPLTEEAKTVSLVRGRLILGGAAMTLLLAAIAFLVARSVVRPVQSAAKVAERLAAGRLSERMTEKGEDELARLASSFNEMASALARQIRQLEDLSRLQRRFVSDVSHELRTPLTTIRMAADVLHSAREDFAPPVARSAELMHTQVERFEAMLTELLEISRFDAGAAVLEPDPVDLRDVVRRVVEAVEPIATEQYSTRFRLDLPDTECIAEVDTRRIERIVRNLLFNALEHGEGRDVLVRVAADETAVALAVRDYGVGLRPGEASLAFNRFWRADPSRARRSGGTGLGLSISREDARLHGGWLQAWGEPRAGAQFRLTVPRIAGTVLTTSPLPLEPPDRHVVPPLPAEPETGEDLQRAGRGPDV</sequence>
<evidence type="ECO:0000256" key="3">
    <source>
        <dbReference type="ARBA" id="ARBA00012438"/>
    </source>
</evidence>
<dbReference type="EMBL" id="BAAAHE010000004">
    <property type="protein sequence ID" value="GAA0605194.1"/>
    <property type="molecule type" value="Genomic_DNA"/>
</dbReference>
<dbReference type="Pfam" id="PF00672">
    <property type="entry name" value="HAMP"/>
    <property type="match status" value="1"/>
</dbReference>
<feature type="region of interest" description="Disordered" evidence="15">
    <location>
        <begin position="535"/>
        <end position="571"/>
    </location>
</feature>
<keyword evidence="6" id="KW-0808">Transferase</keyword>
<dbReference type="Gene3D" id="1.10.287.130">
    <property type="match status" value="1"/>
</dbReference>
<dbReference type="CDD" id="cd06225">
    <property type="entry name" value="HAMP"/>
    <property type="match status" value="1"/>
</dbReference>
<evidence type="ECO:0000256" key="8">
    <source>
        <dbReference type="ARBA" id="ARBA00022741"/>
    </source>
</evidence>